<dbReference type="SUPFAM" id="SSF53067">
    <property type="entry name" value="Actin-like ATPase domain"/>
    <property type="match status" value="1"/>
</dbReference>
<comment type="caution">
    <text evidence="2">The sequence shown here is derived from an EMBL/GenBank/DDBJ whole genome shotgun (WGS) entry which is preliminary data.</text>
</comment>
<proteinExistence type="inferred from homology"/>
<evidence type="ECO:0000313" key="3">
    <source>
        <dbReference type="Proteomes" id="UP000468687"/>
    </source>
</evidence>
<dbReference type="InterPro" id="IPR000600">
    <property type="entry name" value="ROK"/>
</dbReference>
<sequence length="423" mass="43470">MSPRSSSLRGGAGTADQVAVRRHNLAVVLEHLRLHGSRSRARVAAETGLNKATVSSLVSELLGRGLVTEGAVERGGVGRPGLVIDLDGSTYAAIGAEVNIDYLSVIVSNLRGDVVAEQRVPFDTAASDPRDALQRLAGLVRDALATAGPAAPVGLTVAVPGIVESATGRLVKAVNLGWRDTPVVDLLVELLGGPGYPVVLDNEANLAALAEIEARGGAAGRDLLLLTGGVGVGGGIVADGHLLRGARGFAGEIGHLQVDRDGLDCGCGRRGCWETVAGLGALLRRAADEGDPVRDPNVDLLGRLAEVRRRAEAGDQRTLAAIDATATWLVSGAASLVNVFNPDVVVLGGYFAVLSRWYVPRLQQGLAEQVHAPDAGGCRVEVSTLGFAAAMRGAAHQAALAVLEDPVALPFLDATDESTGVPT</sequence>
<dbReference type="Gene3D" id="1.10.10.10">
    <property type="entry name" value="Winged helix-like DNA-binding domain superfamily/Winged helix DNA-binding domain"/>
    <property type="match status" value="1"/>
</dbReference>
<dbReference type="PANTHER" id="PTHR18964">
    <property type="entry name" value="ROK (REPRESSOR, ORF, KINASE) FAMILY"/>
    <property type="match status" value="1"/>
</dbReference>
<dbReference type="InterPro" id="IPR043129">
    <property type="entry name" value="ATPase_NBD"/>
</dbReference>
<protein>
    <submittedName>
        <fullName evidence="2">ROK family transcriptional regulator</fullName>
    </submittedName>
</protein>
<dbReference type="AlphaFoldDB" id="A0A6P0HPS8"/>
<dbReference type="EMBL" id="JAAGXA010000016">
    <property type="protein sequence ID" value="NEN80234.1"/>
    <property type="molecule type" value="Genomic_DNA"/>
</dbReference>
<reference evidence="2 3" key="1">
    <citation type="journal article" date="2014" name="Int. J. Syst. Evol. Microbiol.">
        <title>Nocardioides zeae sp. nov., isolated from the stem of Zea mays.</title>
        <authorList>
            <person name="Glaeser S.P."/>
            <person name="McInroy J.A."/>
            <person name="Busse H.J."/>
            <person name="Kampfer P."/>
        </authorList>
    </citation>
    <scope>NUCLEOTIDE SEQUENCE [LARGE SCALE GENOMIC DNA]</scope>
    <source>
        <strain evidence="2 3">JCM 30728</strain>
    </source>
</reference>
<accession>A0A6P0HPS8</accession>
<dbReference type="RefSeq" id="WP_163774005.1">
    <property type="nucleotide sequence ID" value="NZ_JAAGXA010000016.1"/>
</dbReference>
<dbReference type="Proteomes" id="UP000468687">
    <property type="component" value="Unassembled WGS sequence"/>
</dbReference>
<gene>
    <name evidence="2" type="ORF">G3T38_18405</name>
</gene>
<dbReference type="CDD" id="cd24076">
    <property type="entry name" value="ASKHA_ATPase_ROK_BsXylR-like"/>
    <property type="match status" value="1"/>
</dbReference>
<dbReference type="Gene3D" id="3.30.420.40">
    <property type="match status" value="2"/>
</dbReference>
<dbReference type="InterPro" id="IPR036388">
    <property type="entry name" value="WH-like_DNA-bd_sf"/>
</dbReference>
<dbReference type="InterPro" id="IPR036390">
    <property type="entry name" value="WH_DNA-bd_sf"/>
</dbReference>
<dbReference type="PANTHER" id="PTHR18964:SF149">
    <property type="entry name" value="BIFUNCTIONAL UDP-N-ACETYLGLUCOSAMINE 2-EPIMERASE_N-ACETYLMANNOSAMINE KINASE"/>
    <property type="match status" value="1"/>
</dbReference>
<dbReference type="SUPFAM" id="SSF46785">
    <property type="entry name" value="Winged helix' DNA-binding domain"/>
    <property type="match status" value="1"/>
</dbReference>
<dbReference type="Pfam" id="PF00480">
    <property type="entry name" value="ROK"/>
    <property type="match status" value="1"/>
</dbReference>
<comment type="similarity">
    <text evidence="1">Belongs to the ROK (NagC/XylR) family.</text>
</comment>
<evidence type="ECO:0000313" key="2">
    <source>
        <dbReference type="EMBL" id="NEN80234.1"/>
    </source>
</evidence>
<keyword evidence="3" id="KW-1185">Reference proteome</keyword>
<evidence type="ECO:0000256" key="1">
    <source>
        <dbReference type="ARBA" id="ARBA00006479"/>
    </source>
</evidence>
<organism evidence="2 3">
    <name type="scientific">Nocardioides zeae</name>
    <dbReference type="NCBI Taxonomy" id="1457234"/>
    <lineage>
        <taxon>Bacteria</taxon>
        <taxon>Bacillati</taxon>
        <taxon>Actinomycetota</taxon>
        <taxon>Actinomycetes</taxon>
        <taxon>Propionibacteriales</taxon>
        <taxon>Nocardioidaceae</taxon>
        <taxon>Nocardioides</taxon>
    </lineage>
</organism>
<name>A0A6P0HPS8_9ACTN</name>